<keyword evidence="7 11" id="KW-0472">Membrane</keyword>
<feature type="transmembrane region" description="Helical" evidence="11">
    <location>
        <begin position="393"/>
        <end position="413"/>
    </location>
</feature>
<dbReference type="FunFam" id="3.40.50.2300:FF:000145">
    <property type="entry name" value="Glutamate receptor, metabotropic"/>
    <property type="match status" value="1"/>
</dbReference>
<evidence type="ECO:0000259" key="12">
    <source>
        <dbReference type="PROSITE" id="PS50259"/>
    </source>
</evidence>
<keyword evidence="14" id="KW-1185">Reference proteome</keyword>
<dbReference type="InterPro" id="IPR000162">
    <property type="entry name" value="GPCR_3_mtglu_rcpt"/>
</dbReference>
<dbReference type="Gene3D" id="3.40.50.2300">
    <property type="match status" value="2"/>
</dbReference>
<proteinExistence type="inferred from homology"/>
<evidence type="ECO:0000256" key="9">
    <source>
        <dbReference type="ARBA" id="ARBA00023180"/>
    </source>
</evidence>
<evidence type="ECO:0000256" key="3">
    <source>
        <dbReference type="ARBA" id="ARBA00022475"/>
    </source>
</evidence>
<dbReference type="InterPro" id="IPR038550">
    <property type="entry name" value="GPCR_3_9-Cys_sf"/>
</dbReference>
<dbReference type="Pfam" id="PF00003">
    <property type="entry name" value="7tm_3"/>
    <property type="match status" value="1"/>
</dbReference>
<dbReference type="InterPro" id="IPR000337">
    <property type="entry name" value="GPCR_3"/>
</dbReference>
<dbReference type="PRINTS" id="PR00593">
    <property type="entry name" value="MTABOTROPICR"/>
</dbReference>
<evidence type="ECO:0000256" key="2">
    <source>
        <dbReference type="ARBA" id="ARBA00007242"/>
    </source>
</evidence>
<evidence type="ECO:0000256" key="5">
    <source>
        <dbReference type="ARBA" id="ARBA00022989"/>
    </source>
</evidence>
<evidence type="ECO:0000256" key="1">
    <source>
        <dbReference type="ARBA" id="ARBA00004651"/>
    </source>
</evidence>
<accession>A0A9P0MUB9</accession>
<protein>
    <recommendedName>
        <fullName evidence="12">G-protein coupled receptors family 3 profile domain-containing protein</fullName>
    </recommendedName>
</protein>
<keyword evidence="9" id="KW-0325">Glycoprotein</keyword>
<feature type="transmembrane region" description="Helical" evidence="11">
    <location>
        <begin position="587"/>
        <end position="608"/>
    </location>
</feature>
<comment type="subcellular location">
    <subcellularLocation>
        <location evidence="1">Cell membrane</location>
        <topology evidence="1">Multi-pass membrane protein</topology>
    </subcellularLocation>
</comment>
<dbReference type="PANTHER" id="PTHR24060">
    <property type="entry name" value="METABOTROPIC GLUTAMATE RECEPTOR"/>
    <property type="match status" value="1"/>
</dbReference>
<dbReference type="SUPFAM" id="SSF53822">
    <property type="entry name" value="Periplasmic binding protein-like I"/>
    <property type="match status" value="1"/>
</dbReference>
<feature type="transmembrane region" description="Helical" evidence="11">
    <location>
        <begin position="434"/>
        <end position="452"/>
    </location>
</feature>
<dbReference type="EMBL" id="OV725083">
    <property type="protein sequence ID" value="CAH1407469.1"/>
    <property type="molecule type" value="Genomic_DNA"/>
</dbReference>
<feature type="transmembrane region" description="Helical" evidence="11">
    <location>
        <begin position="620"/>
        <end position="644"/>
    </location>
</feature>
<keyword evidence="5 11" id="KW-1133">Transmembrane helix</keyword>
<dbReference type="Proteomes" id="UP001152798">
    <property type="component" value="Chromosome 7"/>
</dbReference>
<dbReference type="PROSITE" id="PS50259">
    <property type="entry name" value="G_PROTEIN_RECEP_F3_4"/>
    <property type="match status" value="1"/>
</dbReference>
<comment type="similarity">
    <text evidence="2">Belongs to the G-protein coupled receptor 3 family.</text>
</comment>
<feature type="transmembrane region" description="Helical" evidence="11">
    <location>
        <begin position="552"/>
        <end position="575"/>
    </location>
</feature>
<evidence type="ECO:0000256" key="10">
    <source>
        <dbReference type="ARBA" id="ARBA00023224"/>
    </source>
</evidence>
<keyword evidence="4 11" id="KW-0812">Transmembrane</keyword>
<evidence type="ECO:0000313" key="13">
    <source>
        <dbReference type="EMBL" id="CAH1407469.1"/>
    </source>
</evidence>
<organism evidence="13 14">
    <name type="scientific">Nezara viridula</name>
    <name type="common">Southern green stink bug</name>
    <name type="synonym">Cimex viridulus</name>
    <dbReference type="NCBI Taxonomy" id="85310"/>
    <lineage>
        <taxon>Eukaryota</taxon>
        <taxon>Metazoa</taxon>
        <taxon>Ecdysozoa</taxon>
        <taxon>Arthropoda</taxon>
        <taxon>Hexapoda</taxon>
        <taxon>Insecta</taxon>
        <taxon>Pterygota</taxon>
        <taxon>Neoptera</taxon>
        <taxon>Paraneoptera</taxon>
        <taxon>Hemiptera</taxon>
        <taxon>Heteroptera</taxon>
        <taxon>Panheteroptera</taxon>
        <taxon>Pentatomomorpha</taxon>
        <taxon>Pentatomoidea</taxon>
        <taxon>Pentatomidae</taxon>
        <taxon>Pentatominae</taxon>
        <taxon>Nezara</taxon>
    </lineage>
</organism>
<gene>
    <name evidence="13" type="ORF">NEZAVI_LOCUS15177</name>
</gene>
<keyword evidence="8" id="KW-0675">Receptor</keyword>
<dbReference type="PRINTS" id="PR00248">
    <property type="entry name" value="GPCRMGR"/>
</dbReference>
<keyword evidence="3" id="KW-1003">Cell membrane</keyword>
<feature type="domain" description="G-protein coupled receptors family 3 profile" evidence="12">
    <location>
        <begin position="394"/>
        <end position="659"/>
    </location>
</feature>
<dbReference type="GO" id="GO:0004930">
    <property type="term" value="F:G protein-coupled receptor activity"/>
    <property type="evidence" value="ECO:0007669"/>
    <property type="project" value="UniProtKB-KW"/>
</dbReference>
<keyword evidence="6" id="KW-0297">G-protein coupled receptor</keyword>
<keyword evidence="10" id="KW-0807">Transducer</keyword>
<evidence type="ECO:0000256" key="6">
    <source>
        <dbReference type="ARBA" id="ARBA00023040"/>
    </source>
</evidence>
<dbReference type="GO" id="GO:0005886">
    <property type="term" value="C:plasma membrane"/>
    <property type="evidence" value="ECO:0007669"/>
    <property type="project" value="UniProtKB-SubCell"/>
</dbReference>
<dbReference type="Pfam" id="PF07562">
    <property type="entry name" value="NCD3G"/>
    <property type="match status" value="1"/>
</dbReference>
<evidence type="ECO:0000313" key="14">
    <source>
        <dbReference type="Proteomes" id="UP001152798"/>
    </source>
</evidence>
<dbReference type="AlphaFoldDB" id="A0A9P0MUB9"/>
<dbReference type="InterPro" id="IPR011500">
    <property type="entry name" value="GPCR_3_9-Cys_dom"/>
</dbReference>
<evidence type="ECO:0000256" key="8">
    <source>
        <dbReference type="ARBA" id="ARBA00023170"/>
    </source>
</evidence>
<evidence type="ECO:0000256" key="11">
    <source>
        <dbReference type="SAM" id="Phobius"/>
    </source>
</evidence>
<feature type="transmembrane region" description="Helical" evidence="11">
    <location>
        <begin position="506"/>
        <end position="527"/>
    </location>
</feature>
<dbReference type="Gene3D" id="2.10.50.30">
    <property type="entry name" value="GPCR, family 3, nine cysteines domain"/>
    <property type="match status" value="1"/>
</dbReference>
<dbReference type="InterPro" id="IPR001828">
    <property type="entry name" value="ANF_lig-bd_rcpt"/>
</dbReference>
<dbReference type="InterPro" id="IPR017978">
    <property type="entry name" value="GPCR_3_C"/>
</dbReference>
<sequence>MKCTVRMVSYFSTSPELSNKQRFEYFTRTIPSDHHQVQAMVELVRRLGWSYVSIIYEESNYGIKAFEELEVLLAKYDICIAVKEKLVKDSGVAEETVYDNIILKLQTKPRAKGVIIFGSDQEVAGLMKAVRRCNAVGTFTWIGSDGWSARDLVSSGNEPEVEGTLSVQPQANPVAGFEEYFLNLTVENNKRNPWFVEFWEDHFKCRYPDSSPTPYNIRFVRECSEKDKLTKDDIVFEKQLQFVSDAVMAFAVALQNMHRDLCGNFKGICSKMNPTKGPELLRYLRNVSFEGLSGDKFRFDSNGDGPARYNIIHFKQTDPGVYQWLTVGQYIEGELHLNDSEIFFNTGTALPPESVCSLPCSQGQAKKYVEGERCCWHCFNCSQYQVYLRVESGWAIGAMSLSLAGIIATLFVVTVFARNNNTPIVKAAGRELSYVLLSGILLCYSITFALVIRPTDLVCGVQRFGAGFCFTVVYAALFTKTNRISRIFKAGKRTTKRPSFISPRSQLIICSFLISFQVIINILWMIISPPKAIHYHPTREDNLLVCSSYIDASYMIAFAYPILLIIVCTVYAVLTRNIPEAFNESKHIGFTMYTTCIIWLAFVPLYFATGNHMPLRITSMSVTISLSASVTVICLFSPKLYIILIKPERNVRQSMMQSKRSALKSGTTASVMVGALPVAHPIVTSESLMRLHQERSSCSEIKTISGQLTKYTQTSPKHQTEKNALNCNST</sequence>
<dbReference type="OrthoDB" id="425344at2759"/>
<evidence type="ECO:0000256" key="4">
    <source>
        <dbReference type="ARBA" id="ARBA00022692"/>
    </source>
</evidence>
<dbReference type="CDD" id="cd15045">
    <property type="entry name" value="7tmC_mGluRs"/>
    <property type="match status" value="1"/>
</dbReference>
<evidence type="ECO:0000256" key="7">
    <source>
        <dbReference type="ARBA" id="ARBA00023136"/>
    </source>
</evidence>
<reference evidence="13" key="1">
    <citation type="submission" date="2022-01" db="EMBL/GenBank/DDBJ databases">
        <authorList>
            <person name="King R."/>
        </authorList>
    </citation>
    <scope>NUCLEOTIDE SEQUENCE</scope>
</reference>
<dbReference type="InterPro" id="IPR050726">
    <property type="entry name" value="mGluR"/>
</dbReference>
<dbReference type="InterPro" id="IPR028082">
    <property type="entry name" value="Peripla_BP_I"/>
</dbReference>
<dbReference type="InterPro" id="IPR017979">
    <property type="entry name" value="GPCR_3_CS"/>
</dbReference>
<feature type="transmembrane region" description="Helical" evidence="11">
    <location>
        <begin position="464"/>
        <end position="485"/>
    </location>
</feature>
<name>A0A9P0MUB9_NEZVI</name>
<dbReference type="Pfam" id="PF01094">
    <property type="entry name" value="ANF_receptor"/>
    <property type="match status" value="1"/>
</dbReference>
<dbReference type="PROSITE" id="PS00981">
    <property type="entry name" value="G_PROTEIN_RECEP_F3_3"/>
    <property type="match status" value="1"/>
</dbReference>